<gene>
    <name evidence="3" type="ORF">HR45_04775</name>
</gene>
<dbReference type="AlphaFoldDB" id="A0A094LU59"/>
<comment type="caution">
    <text evidence="3">The sequence shown here is derived from an EMBL/GenBank/DDBJ whole genome shotgun (WGS) entry which is preliminary data.</text>
</comment>
<keyword evidence="4" id="KW-1185">Reference proteome</keyword>
<dbReference type="PANTHER" id="PTHR12277:SF81">
    <property type="entry name" value="PROTEIN ABHD13"/>
    <property type="match status" value="1"/>
</dbReference>
<reference evidence="3 4" key="1">
    <citation type="submission" date="2014-06" db="EMBL/GenBank/DDBJ databases">
        <title>Shewanella sp. YQH10.</title>
        <authorList>
            <person name="Liu Y."/>
            <person name="Zeng R."/>
        </authorList>
    </citation>
    <scope>NUCLEOTIDE SEQUENCE [LARGE SCALE GENOMIC DNA]</scope>
    <source>
        <strain evidence="3 4">YQH10</strain>
    </source>
</reference>
<dbReference type="InterPro" id="IPR029058">
    <property type="entry name" value="AB_hydrolase_fold"/>
</dbReference>
<evidence type="ECO:0000313" key="4">
    <source>
        <dbReference type="Proteomes" id="UP000029264"/>
    </source>
</evidence>
<dbReference type="Proteomes" id="UP000029264">
    <property type="component" value="Unassembled WGS sequence"/>
</dbReference>
<sequence length="289" mass="31574">MCKKGSCYRVVIKKFLFGTLVIAAIYYLMAVVVLHYFLSALIFIKVPSSNTHETQRYVVATDGVESLIRAYIAPAQTGCVLFFPGQHGDIARYENDVFAHLSRRGISVYAISYPGYEGAKGTANFANVKAVTQHAVSYIEQHSACRIADSVFIGRSLGAAIAIENALNNKPRGLLLDGVSPSLAATVRQKLKGNIWLKPLQLLPIAQLLAYNPKLTDQLRRLAGVAVVIFQGDRDALTPLQPLQRAVSDESLLELVVIKGGTHRDTQVTAGPLYFDKLCQIISCVTPKI</sequence>
<evidence type="ECO:0000256" key="1">
    <source>
        <dbReference type="SAM" id="Phobius"/>
    </source>
</evidence>
<keyword evidence="1" id="KW-1133">Transmembrane helix</keyword>
<dbReference type="SUPFAM" id="SSF53474">
    <property type="entry name" value="alpha/beta-Hydrolases"/>
    <property type="match status" value="1"/>
</dbReference>
<keyword evidence="1" id="KW-0812">Transmembrane</keyword>
<dbReference type="PANTHER" id="PTHR12277">
    <property type="entry name" value="ALPHA/BETA HYDROLASE DOMAIN-CONTAINING PROTEIN"/>
    <property type="match status" value="1"/>
</dbReference>
<evidence type="ECO:0000313" key="3">
    <source>
        <dbReference type="EMBL" id="KFZ38733.1"/>
    </source>
</evidence>
<name>A0A094LU59_9GAMM</name>
<dbReference type="EMBL" id="JPEO01000002">
    <property type="protein sequence ID" value="KFZ38733.1"/>
    <property type="molecule type" value="Genomic_DNA"/>
</dbReference>
<feature type="transmembrane region" description="Helical" evidence="1">
    <location>
        <begin position="15"/>
        <end position="38"/>
    </location>
</feature>
<evidence type="ECO:0000259" key="2">
    <source>
        <dbReference type="Pfam" id="PF12697"/>
    </source>
</evidence>
<dbReference type="Gene3D" id="3.40.50.1820">
    <property type="entry name" value="alpha/beta hydrolase"/>
    <property type="match status" value="1"/>
</dbReference>
<protein>
    <recommendedName>
        <fullName evidence="2">AB hydrolase-1 domain-containing protein</fullName>
    </recommendedName>
</protein>
<dbReference type="eggNOG" id="COG1073">
    <property type="taxonomic scope" value="Bacteria"/>
</dbReference>
<dbReference type="STRING" id="1515746.HR45_04775"/>
<feature type="domain" description="AB hydrolase-1" evidence="2">
    <location>
        <begin position="80"/>
        <end position="197"/>
    </location>
</feature>
<accession>A0A094LU59</accession>
<keyword evidence="1" id="KW-0472">Membrane</keyword>
<organism evidence="3 4">
    <name type="scientific">Shewanella mangrovi</name>
    <dbReference type="NCBI Taxonomy" id="1515746"/>
    <lineage>
        <taxon>Bacteria</taxon>
        <taxon>Pseudomonadati</taxon>
        <taxon>Pseudomonadota</taxon>
        <taxon>Gammaproteobacteria</taxon>
        <taxon>Alteromonadales</taxon>
        <taxon>Shewanellaceae</taxon>
        <taxon>Shewanella</taxon>
    </lineage>
</organism>
<proteinExistence type="predicted"/>
<dbReference type="Pfam" id="PF12697">
    <property type="entry name" value="Abhydrolase_6"/>
    <property type="match status" value="1"/>
</dbReference>
<dbReference type="InterPro" id="IPR000073">
    <property type="entry name" value="AB_hydrolase_1"/>
</dbReference>